<dbReference type="InterPro" id="IPR024340">
    <property type="entry name" value="Sec16_CCD"/>
</dbReference>
<gene>
    <name evidence="10" type="primary">SEC16B_2</name>
    <name evidence="10" type="ORF">PHYBOEH_002855</name>
</gene>
<dbReference type="OrthoDB" id="124100at2759"/>
<dbReference type="Pfam" id="PF12932">
    <property type="entry name" value="Sec16"/>
    <property type="match status" value="1"/>
</dbReference>
<feature type="compositionally biased region" description="Polar residues" evidence="7">
    <location>
        <begin position="96"/>
        <end position="108"/>
    </location>
</feature>
<evidence type="ECO:0000256" key="1">
    <source>
        <dbReference type="ARBA" id="ARBA00004240"/>
    </source>
</evidence>
<comment type="similarity">
    <text evidence="2 6">Belongs to the SEC16 family.</text>
</comment>
<dbReference type="GO" id="GO:0007030">
    <property type="term" value="P:Golgi organization"/>
    <property type="evidence" value="ECO:0007669"/>
    <property type="project" value="TreeGrafter"/>
</dbReference>
<evidence type="ECO:0000313" key="11">
    <source>
        <dbReference type="Proteomes" id="UP000693981"/>
    </source>
</evidence>
<feature type="compositionally biased region" description="Low complexity" evidence="7">
    <location>
        <begin position="436"/>
        <end position="473"/>
    </location>
</feature>
<dbReference type="GO" id="GO:0070973">
    <property type="term" value="P:protein localization to endoplasmic reticulum exit site"/>
    <property type="evidence" value="ECO:0007669"/>
    <property type="project" value="TreeGrafter"/>
</dbReference>
<keyword evidence="11" id="KW-1185">Reference proteome</keyword>
<dbReference type="EMBL" id="JAGDFL010000175">
    <property type="protein sequence ID" value="KAG7396032.1"/>
    <property type="molecule type" value="Genomic_DNA"/>
</dbReference>
<evidence type="ECO:0000256" key="5">
    <source>
        <dbReference type="ARBA" id="ARBA00022892"/>
    </source>
</evidence>
<feature type="domain" description="Sec16 Sec23-binding" evidence="8">
    <location>
        <begin position="132"/>
        <end position="393"/>
    </location>
</feature>
<evidence type="ECO:0000256" key="7">
    <source>
        <dbReference type="SAM" id="MobiDB-lite"/>
    </source>
</evidence>
<dbReference type="Pfam" id="PF12931">
    <property type="entry name" value="TPR_Sec16"/>
    <property type="match status" value="1"/>
</dbReference>
<dbReference type="AlphaFoldDB" id="A0A8T1WPT9"/>
<feature type="region of interest" description="Disordered" evidence="7">
    <location>
        <begin position="534"/>
        <end position="598"/>
    </location>
</feature>
<protein>
    <recommendedName>
        <fullName evidence="6">Protein transport protein sec16</fullName>
    </recommendedName>
</protein>
<feature type="domain" description="Sec16 central conserved" evidence="9">
    <location>
        <begin position="2"/>
        <end position="70"/>
    </location>
</feature>
<dbReference type="GO" id="GO:0015031">
    <property type="term" value="P:protein transport"/>
    <property type="evidence" value="ECO:0007669"/>
    <property type="project" value="UniProtKB-KW"/>
</dbReference>
<keyword evidence="6" id="KW-0653">Protein transport</keyword>
<dbReference type="PANTHER" id="PTHR13402">
    <property type="entry name" value="RGPR-RELATED"/>
    <property type="match status" value="1"/>
</dbReference>
<feature type="compositionally biased region" description="Low complexity" evidence="7">
    <location>
        <begin position="570"/>
        <end position="584"/>
    </location>
</feature>
<keyword evidence="6" id="KW-0472">Membrane</keyword>
<dbReference type="InterPro" id="IPR024298">
    <property type="entry name" value="Sec16_Sec23-bd"/>
</dbReference>
<evidence type="ECO:0000259" key="8">
    <source>
        <dbReference type="Pfam" id="PF12931"/>
    </source>
</evidence>
<proteinExistence type="inferred from homology"/>
<dbReference type="Proteomes" id="UP000693981">
    <property type="component" value="Unassembled WGS sequence"/>
</dbReference>
<keyword evidence="3 6" id="KW-0813">Transport</keyword>
<feature type="compositionally biased region" description="Polar residues" evidence="7">
    <location>
        <begin position="647"/>
        <end position="657"/>
    </location>
</feature>
<evidence type="ECO:0000256" key="2">
    <source>
        <dbReference type="ARBA" id="ARBA00005927"/>
    </source>
</evidence>
<feature type="region of interest" description="Disordered" evidence="7">
    <location>
        <begin position="393"/>
        <end position="414"/>
    </location>
</feature>
<reference evidence="10" key="1">
    <citation type="submission" date="2021-02" db="EMBL/GenBank/DDBJ databases">
        <authorList>
            <person name="Palmer J.M."/>
        </authorList>
    </citation>
    <scope>NUCLEOTIDE SEQUENCE</scope>
    <source>
        <strain evidence="10">SCRP23</strain>
    </source>
</reference>
<sequence>MDQLHPSNKEFEQMDIFPGPLAEDVSDETILEYIDDRLKRSETPTSANEAEDENERLLLGVLRVIVKCNGKLRSDPGISNPTDPTAPEAQLVAVLSESSQRRNGNQSAVFPAPRKVQSATHPDLAVKHANELRQQLLIGDRKGAVSTAMNAHMWPEAMLIASFTDKDEYRRVLRMYLDEHYATGDPSRALFMAFADQQDKSVQEPKRLLQTHDQSAASLILSSWVSHAQILIANRTADTNKILTELGDRLWNEESSVAAAHVCYLLAGIQVEAPMPSSKIALLGGDHRTPKEARFYVSPAAVQRTEVYEWAQKHSRGASGNLMIPFQGYKLIYAMLLADHGKLETAFKYVTSMLAVIKAVTATMKPGTSMYLEGMKNQLTVLDDRLRQHLGQDRVASVAASTSRGGGRKQGGKWGLGNALSIMGKIVNRVVEGNDSNAAAPSESSATTSGGLYASEAAPPAASYPNAPSVTAPSPSPTPSYLQHQVQQTPPPSSHGPSSHGPSPMNPEAKVAKLGEQMDAYFDEETKRWVFPGEAASEEPTMPTAPPKGPLPGSAPGSMATGAPPIGTTNSAPGSISSGAPSSNDPLAALMAPPPSHMLMKKDPLAAMMAPPARAMGYGPQRSGSAGPRKPPRPQFAVFKPSAASAPDQTEQSAPDQ</sequence>
<evidence type="ECO:0000256" key="3">
    <source>
        <dbReference type="ARBA" id="ARBA00022448"/>
    </source>
</evidence>
<feature type="region of interest" description="Disordered" evidence="7">
    <location>
        <begin position="611"/>
        <end position="657"/>
    </location>
</feature>
<comment type="caution">
    <text evidence="10">The sequence shown here is derived from an EMBL/GenBank/DDBJ whole genome shotgun (WGS) entry which is preliminary data.</text>
</comment>
<accession>A0A8T1WPT9</accession>
<dbReference type="GO" id="GO:0012507">
    <property type="term" value="C:ER to Golgi transport vesicle membrane"/>
    <property type="evidence" value="ECO:0007669"/>
    <property type="project" value="TreeGrafter"/>
</dbReference>
<evidence type="ECO:0000313" key="10">
    <source>
        <dbReference type="EMBL" id="KAG7396032.1"/>
    </source>
</evidence>
<dbReference type="GO" id="GO:0016192">
    <property type="term" value="P:vesicle-mediated transport"/>
    <property type="evidence" value="ECO:0007669"/>
    <property type="project" value="UniProtKB-KW"/>
</dbReference>
<feature type="region of interest" description="Disordered" evidence="7">
    <location>
        <begin position="96"/>
        <end position="121"/>
    </location>
</feature>
<dbReference type="GO" id="GO:0070971">
    <property type="term" value="C:endoplasmic reticulum exit site"/>
    <property type="evidence" value="ECO:0007669"/>
    <property type="project" value="TreeGrafter"/>
</dbReference>
<evidence type="ECO:0000259" key="9">
    <source>
        <dbReference type="Pfam" id="PF12932"/>
    </source>
</evidence>
<keyword evidence="5 6" id="KW-0931">ER-Golgi transport</keyword>
<keyword evidence="4 6" id="KW-0256">Endoplasmic reticulum</keyword>
<name>A0A8T1WPT9_9STRA</name>
<evidence type="ECO:0000256" key="4">
    <source>
        <dbReference type="ARBA" id="ARBA00022824"/>
    </source>
</evidence>
<comment type="subcellular location">
    <subcellularLocation>
        <location evidence="1">Endoplasmic reticulum</location>
    </subcellularLocation>
</comment>
<evidence type="ECO:0000256" key="6">
    <source>
        <dbReference type="RuleBase" id="RU364101"/>
    </source>
</evidence>
<dbReference type="PANTHER" id="PTHR13402:SF6">
    <property type="entry name" value="SECRETORY 16, ISOFORM I"/>
    <property type="match status" value="1"/>
</dbReference>
<feature type="region of interest" description="Disordered" evidence="7">
    <location>
        <begin position="436"/>
        <end position="508"/>
    </location>
</feature>
<organism evidence="10 11">
    <name type="scientific">Phytophthora boehmeriae</name>
    <dbReference type="NCBI Taxonomy" id="109152"/>
    <lineage>
        <taxon>Eukaryota</taxon>
        <taxon>Sar</taxon>
        <taxon>Stramenopiles</taxon>
        <taxon>Oomycota</taxon>
        <taxon>Peronosporomycetes</taxon>
        <taxon>Peronosporales</taxon>
        <taxon>Peronosporaceae</taxon>
        <taxon>Phytophthora</taxon>
    </lineage>
</organism>
<dbReference type="CDD" id="cd09233">
    <property type="entry name" value="ACE1-Sec16-like"/>
    <property type="match status" value="1"/>
</dbReference>